<dbReference type="RefSeq" id="WP_166339490.1">
    <property type="nucleotide sequence ID" value="NZ_CP072829.1"/>
</dbReference>
<evidence type="ECO:0000313" key="5">
    <source>
        <dbReference type="Proteomes" id="UP000636394"/>
    </source>
</evidence>
<keyword evidence="1" id="KW-0812">Transmembrane</keyword>
<evidence type="ECO:0000313" key="4">
    <source>
        <dbReference type="EMBL" id="QTU84114.1"/>
    </source>
</evidence>
<keyword evidence="4" id="KW-0808">Transferase</keyword>
<feature type="transmembrane region" description="Helical" evidence="1">
    <location>
        <begin position="38"/>
        <end position="60"/>
    </location>
</feature>
<name>A0A9E6SU63_9ACTN</name>
<organism evidence="4 6">
    <name type="scientific">Xiamenia xianingshaonis</name>
    <dbReference type="NCBI Taxonomy" id="2682776"/>
    <lineage>
        <taxon>Bacteria</taxon>
        <taxon>Bacillati</taxon>
        <taxon>Actinomycetota</taxon>
        <taxon>Coriobacteriia</taxon>
        <taxon>Eggerthellales</taxon>
        <taxon>Eggerthellaceae</taxon>
        <taxon>Xiamenia</taxon>
    </lineage>
</organism>
<dbReference type="Pfam" id="PF06580">
    <property type="entry name" value="His_kinase"/>
    <property type="match status" value="1"/>
</dbReference>
<dbReference type="InterPro" id="IPR010559">
    <property type="entry name" value="Sig_transdc_His_kin_internal"/>
</dbReference>
<dbReference type="InterPro" id="IPR003594">
    <property type="entry name" value="HATPase_dom"/>
</dbReference>
<evidence type="ECO:0000256" key="1">
    <source>
        <dbReference type="SAM" id="Phobius"/>
    </source>
</evidence>
<dbReference type="KEGG" id="ebz:J7S26_07095"/>
<dbReference type="Proteomes" id="UP000636394">
    <property type="component" value="Unassembled WGS sequence"/>
</dbReference>
<dbReference type="GO" id="GO:0000155">
    <property type="term" value="F:phosphorelay sensor kinase activity"/>
    <property type="evidence" value="ECO:0007669"/>
    <property type="project" value="InterPro"/>
</dbReference>
<dbReference type="InterPro" id="IPR050640">
    <property type="entry name" value="Bact_2-comp_sensor_kinase"/>
</dbReference>
<dbReference type="Gene3D" id="3.30.565.10">
    <property type="entry name" value="Histidine kinase-like ATPase, C-terminal domain"/>
    <property type="match status" value="1"/>
</dbReference>
<proteinExistence type="predicted"/>
<keyword evidence="1" id="KW-0472">Membrane</keyword>
<feature type="transmembrane region" description="Helical" evidence="1">
    <location>
        <begin position="177"/>
        <end position="196"/>
    </location>
</feature>
<accession>A0A9E6SU63</accession>
<feature type="transmembrane region" description="Helical" evidence="1">
    <location>
        <begin position="72"/>
        <end position="94"/>
    </location>
</feature>
<dbReference type="EMBL" id="CP072829">
    <property type="protein sequence ID" value="QTU84114.1"/>
    <property type="molecule type" value="Genomic_DNA"/>
</dbReference>
<dbReference type="InterPro" id="IPR036890">
    <property type="entry name" value="HATPase_C_sf"/>
</dbReference>
<feature type="domain" description="Histidine kinase/HSP90-like ATPase" evidence="2">
    <location>
        <begin position="334"/>
        <end position="447"/>
    </location>
</feature>
<dbReference type="SMART" id="SM00387">
    <property type="entry name" value="HATPase_c"/>
    <property type="match status" value="1"/>
</dbReference>
<dbReference type="EMBL" id="WPCR01000006">
    <property type="protein sequence ID" value="NHM14277.1"/>
    <property type="molecule type" value="Genomic_DNA"/>
</dbReference>
<dbReference type="AlphaFoldDB" id="A0A9E6SU63"/>
<feature type="transmembrane region" description="Helical" evidence="1">
    <location>
        <begin position="152"/>
        <end position="170"/>
    </location>
</feature>
<keyword evidence="1" id="KW-1133">Transmembrane helix</keyword>
<keyword evidence="4" id="KW-0418">Kinase</keyword>
<reference evidence="4" key="2">
    <citation type="submission" date="2021-04" db="EMBL/GenBank/DDBJ databases">
        <title>Novel species in family Eggerthellaceae.</title>
        <authorList>
            <person name="Zhang G."/>
        </authorList>
    </citation>
    <scope>NUCLEOTIDE SEQUENCE</scope>
    <source>
        <strain evidence="4">Zg-886</strain>
    </source>
</reference>
<gene>
    <name evidence="3" type="ORF">GMI68_05775</name>
    <name evidence="4" type="ORF">J7S26_07095</name>
</gene>
<dbReference type="PANTHER" id="PTHR34220:SF7">
    <property type="entry name" value="SENSOR HISTIDINE KINASE YPDA"/>
    <property type="match status" value="1"/>
</dbReference>
<protein>
    <submittedName>
        <fullName evidence="4">Histidine kinase</fullName>
    </submittedName>
</protein>
<evidence type="ECO:0000313" key="6">
    <source>
        <dbReference type="Proteomes" id="UP000671910"/>
    </source>
</evidence>
<dbReference type="GO" id="GO:0016020">
    <property type="term" value="C:membrane"/>
    <property type="evidence" value="ECO:0007669"/>
    <property type="project" value="InterPro"/>
</dbReference>
<sequence>MPAHNSMNVAVDFVTIAVLCVLMVAAVLRPREGKRNTLFIVAVLLQGIAVTGDLLAWAFVDWPDESLLLPAHVSNMVACTVAPLACLAFSALGYTLATGYRQVRGAAARVLCCATVLLVLVELCLPLAGAFAPTFDEASRAAAFSGDFLYGLPYNLMILQLLFVFAMIVLQPVYTPLWRSGMALVLFGVPFAGFALENVIHAIALSYPAMAVALLISCAAMQREQEEQLSYKELELSRARNAALMAQIEPHFVANSLLAIEQLCVEDPPKAREAVQSFARYLRNNFEAMGEEGVIPLSRELAHAKSYVALEMADPSNNVSVRFCISEAAQFALVPPLSVQPLVENAVRHGVGRRREGGTVWVVAAVEEPQNMLVVTVQDDGVGFDVRELERGRKNSDESLAIGSLKGGRSLGLRNVRERLALICQGTLDVASGPNGTCVTMRVPQDVARKCAVRGGIS</sequence>
<feature type="transmembrane region" description="Helical" evidence="1">
    <location>
        <begin position="6"/>
        <end position="26"/>
    </location>
</feature>
<evidence type="ECO:0000259" key="2">
    <source>
        <dbReference type="SMART" id="SM00387"/>
    </source>
</evidence>
<reference evidence="3 5" key="1">
    <citation type="submission" date="2019-11" db="EMBL/GenBank/DDBJ databases">
        <title>Eggerthellaceae novel genus isolated from the rectal contents of marmort.</title>
        <authorList>
            <person name="Zhang G."/>
        </authorList>
    </citation>
    <scope>NUCLEOTIDE SEQUENCE [LARGE SCALE GENOMIC DNA]</scope>
    <source>
        <strain evidence="3">Zg-886</strain>
        <strain evidence="5">zg-886</strain>
    </source>
</reference>
<evidence type="ECO:0000313" key="3">
    <source>
        <dbReference type="EMBL" id="NHM14277.1"/>
    </source>
</evidence>
<dbReference type="Proteomes" id="UP000671910">
    <property type="component" value="Chromosome"/>
</dbReference>
<keyword evidence="5" id="KW-1185">Reference proteome</keyword>
<dbReference type="PANTHER" id="PTHR34220">
    <property type="entry name" value="SENSOR HISTIDINE KINASE YPDA"/>
    <property type="match status" value="1"/>
</dbReference>
<dbReference type="Pfam" id="PF02518">
    <property type="entry name" value="HATPase_c"/>
    <property type="match status" value="1"/>
</dbReference>
<feature type="transmembrane region" description="Helical" evidence="1">
    <location>
        <begin position="106"/>
        <end position="132"/>
    </location>
</feature>
<dbReference type="SUPFAM" id="SSF55874">
    <property type="entry name" value="ATPase domain of HSP90 chaperone/DNA topoisomerase II/histidine kinase"/>
    <property type="match status" value="1"/>
</dbReference>